<evidence type="ECO:0000256" key="6">
    <source>
        <dbReference type="ARBA" id="ARBA00022825"/>
    </source>
</evidence>
<evidence type="ECO:0000256" key="5">
    <source>
        <dbReference type="ARBA" id="ARBA00022801"/>
    </source>
</evidence>
<dbReference type="Pfam" id="PF00326">
    <property type="entry name" value="Peptidase_S9"/>
    <property type="match status" value="1"/>
</dbReference>
<evidence type="ECO:0000313" key="12">
    <source>
        <dbReference type="Proteomes" id="UP000813824"/>
    </source>
</evidence>
<protein>
    <recommendedName>
        <fullName evidence="7">Prolyl endopeptidase</fullName>
        <ecNumber evidence="7">3.4.21.-</ecNumber>
    </recommendedName>
</protein>
<dbReference type="InterPro" id="IPR023302">
    <property type="entry name" value="Pept_S9A_N"/>
</dbReference>
<dbReference type="EMBL" id="JAEVFJ010000005">
    <property type="protein sequence ID" value="KAH8104761.1"/>
    <property type="molecule type" value="Genomic_DNA"/>
</dbReference>
<dbReference type="OrthoDB" id="248387at2759"/>
<dbReference type="GO" id="GO:0070012">
    <property type="term" value="F:oligopeptidase activity"/>
    <property type="evidence" value="ECO:0007669"/>
    <property type="project" value="TreeGrafter"/>
</dbReference>
<keyword evidence="12" id="KW-1185">Reference proteome</keyword>
<keyword evidence="5 7" id="KW-0378">Hydrolase</keyword>
<evidence type="ECO:0000256" key="2">
    <source>
        <dbReference type="ARBA" id="ARBA00005228"/>
    </source>
</evidence>
<evidence type="ECO:0000256" key="1">
    <source>
        <dbReference type="ARBA" id="ARBA00001070"/>
    </source>
</evidence>
<evidence type="ECO:0000256" key="8">
    <source>
        <dbReference type="SAM" id="MobiDB-lite"/>
    </source>
</evidence>
<evidence type="ECO:0000256" key="4">
    <source>
        <dbReference type="ARBA" id="ARBA00022670"/>
    </source>
</evidence>
<sequence>MTSSLSDSPYPTVRRDDSEKSTLTYHSKAHGSVVVHDVYSPLESAPDQSEETKKFVEDQYSLSRTFLDTLPDRKQWYNLLKRSWNYTRFSALKREPDGRYYFEYNSGLQAQAVLYRVNVGEEDTVLTDSGPGGELFFDPNTLSDDGTSALTGYGMSSCGKYWVYGISEHGGDWMTLYIRKTTSPHPSAGGRGKDTGRLSDTVRYLRFYLVSWTKDSKGFFYSRYPAPEKDDGTEVGAAKDCKVYYHRIGDNQDQDTLVYEDPDHPYWLWSAEVTNNGKYLLLSASRDTSHTQFVKITSLEKNEIGTSMKWTTINDSWEARFQHIDADGSKIYFHTNYHAKNYQIGLYDFDDPTAGIVTLVQEDPESYLTIAKIHAGDKLVLIYVRDAKQEIRVHDLETGKFVERLFDDLIGVFTVFGPRSDNDIFIHYSGFVSPGTVYRYRFDADEGERRSLFRAVKIPGLDLDDFISESVHYKSKDGTRVHMFVTHLKDFERNGEAPALQYGYGGFAISMPPSFSVTILLFCKMYRGIYALAGIRGGLENGEEWHRDGMRDKKQNVFDDFIAASEWLVANKYAHKDRVAIRGGSNGGILSTACANQAPHLFRCVITIGGIMDMLRFPAFTFGALWVSEYGDPKDPEAFDYLYAYSPYHNICPAGTAMPAMIFFTSKFDDRAPPLHTFKHVAALQHRFKEQYNTSPIIMRVDMNSGHYAGKSTETMLQESADECSFIGASMGLRMIQLVDAPSN</sequence>
<accession>A0A8K0XT82</accession>
<dbReference type="AlphaFoldDB" id="A0A8K0XT82"/>
<dbReference type="GO" id="GO:0005829">
    <property type="term" value="C:cytosol"/>
    <property type="evidence" value="ECO:0007669"/>
    <property type="project" value="TreeGrafter"/>
</dbReference>
<organism evidence="11 12">
    <name type="scientific">Cristinia sonorae</name>
    <dbReference type="NCBI Taxonomy" id="1940300"/>
    <lineage>
        <taxon>Eukaryota</taxon>
        <taxon>Fungi</taxon>
        <taxon>Dikarya</taxon>
        <taxon>Basidiomycota</taxon>
        <taxon>Agaricomycotina</taxon>
        <taxon>Agaricomycetes</taxon>
        <taxon>Agaricomycetidae</taxon>
        <taxon>Agaricales</taxon>
        <taxon>Pleurotineae</taxon>
        <taxon>Stephanosporaceae</taxon>
        <taxon>Cristinia</taxon>
    </lineage>
</organism>
<dbReference type="Proteomes" id="UP000813824">
    <property type="component" value="Unassembled WGS sequence"/>
</dbReference>
<dbReference type="PRINTS" id="PR00862">
    <property type="entry name" value="PROLIGOPTASE"/>
</dbReference>
<feature type="domain" description="Peptidase S9A N-terminal" evidence="10">
    <location>
        <begin position="26"/>
        <end position="447"/>
    </location>
</feature>
<reference evidence="11" key="1">
    <citation type="journal article" date="2021" name="New Phytol.">
        <title>Evolutionary innovations through gain and loss of genes in the ectomycorrhizal Boletales.</title>
        <authorList>
            <person name="Wu G."/>
            <person name="Miyauchi S."/>
            <person name="Morin E."/>
            <person name="Kuo A."/>
            <person name="Drula E."/>
            <person name="Varga T."/>
            <person name="Kohler A."/>
            <person name="Feng B."/>
            <person name="Cao Y."/>
            <person name="Lipzen A."/>
            <person name="Daum C."/>
            <person name="Hundley H."/>
            <person name="Pangilinan J."/>
            <person name="Johnson J."/>
            <person name="Barry K."/>
            <person name="LaButti K."/>
            <person name="Ng V."/>
            <person name="Ahrendt S."/>
            <person name="Min B."/>
            <person name="Choi I.G."/>
            <person name="Park H."/>
            <person name="Plett J.M."/>
            <person name="Magnuson J."/>
            <person name="Spatafora J.W."/>
            <person name="Nagy L.G."/>
            <person name="Henrissat B."/>
            <person name="Grigoriev I.V."/>
            <person name="Yang Z.L."/>
            <person name="Xu J."/>
            <person name="Martin F.M."/>
        </authorList>
    </citation>
    <scope>NUCLEOTIDE SEQUENCE</scope>
    <source>
        <strain evidence="11">KKN 215</strain>
    </source>
</reference>
<dbReference type="Gene3D" id="2.130.10.120">
    <property type="entry name" value="Prolyl oligopeptidase, N-terminal domain"/>
    <property type="match status" value="1"/>
</dbReference>
<dbReference type="InterPro" id="IPR002470">
    <property type="entry name" value="Peptidase_S9A"/>
</dbReference>
<dbReference type="PROSITE" id="PS00708">
    <property type="entry name" value="PRO_ENDOPEP_SER"/>
    <property type="match status" value="1"/>
</dbReference>
<comment type="subunit">
    <text evidence="3">Monomer.</text>
</comment>
<evidence type="ECO:0000256" key="3">
    <source>
        <dbReference type="ARBA" id="ARBA00011245"/>
    </source>
</evidence>
<comment type="catalytic activity">
    <reaction evidence="1">
        <text>Hydrolysis of Pro-|-Xaa &gt;&gt; Ala-|-Xaa in oligopeptides.</text>
        <dbReference type="EC" id="3.4.21.26"/>
    </reaction>
</comment>
<dbReference type="InterPro" id="IPR002471">
    <property type="entry name" value="Pept_S9_AS"/>
</dbReference>
<keyword evidence="6 7" id="KW-0720">Serine protease</keyword>
<dbReference type="SUPFAM" id="SSF50993">
    <property type="entry name" value="Peptidase/esterase 'gauge' domain"/>
    <property type="match status" value="1"/>
</dbReference>
<comment type="caution">
    <text evidence="11">The sequence shown here is derived from an EMBL/GenBank/DDBJ whole genome shotgun (WGS) entry which is preliminary data.</text>
</comment>
<evidence type="ECO:0000256" key="7">
    <source>
        <dbReference type="RuleBase" id="RU368024"/>
    </source>
</evidence>
<dbReference type="GO" id="GO:0006508">
    <property type="term" value="P:proteolysis"/>
    <property type="evidence" value="ECO:0007669"/>
    <property type="project" value="UniProtKB-KW"/>
</dbReference>
<dbReference type="PANTHER" id="PTHR42881:SF2">
    <property type="entry name" value="PROLYL ENDOPEPTIDASE"/>
    <property type="match status" value="1"/>
</dbReference>
<dbReference type="InterPro" id="IPR029058">
    <property type="entry name" value="AB_hydrolase_fold"/>
</dbReference>
<evidence type="ECO:0000313" key="11">
    <source>
        <dbReference type="EMBL" id="KAH8104761.1"/>
    </source>
</evidence>
<dbReference type="Pfam" id="PF02897">
    <property type="entry name" value="Peptidase_S9_N"/>
    <property type="match status" value="1"/>
</dbReference>
<evidence type="ECO:0000259" key="10">
    <source>
        <dbReference type="Pfam" id="PF02897"/>
    </source>
</evidence>
<comment type="similarity">
    <text evidence="2 7">Belongs to the peptidase S9A family.</text>
</comment>
<gene>
    <name evidence="11" type="ORF">BXZ70DRAFT_922282</name>
</gene>
<proteinExistence type="inferred from homology"/>
<dbReference type="EC" id="3.4.21.-" evidence="7"/>
<dbReference type="PANTHER" id="PTHR42881">
    <property type="entry name" value="PROLYL ENDOPEPTIDASE"/>
    <property type="match status" value="1"/>
</dbReference>
<dbReference type="GO" id="GO:0004252">
    <property type="term" value="F:serine-type endopeptidase activity"/>
    <property type="evidence" value="ECO:0007669"/>
    <property type="project" value="UniProtKB-UniRule"/>
</dbReference>
<name>A0A8K0XT82_9AGAR</name>
<feature type="region of interest" description="Disordered" evidence="8">
    <location>
        <begin position="1"/>
        <end position="25"/>
    </location>
</feature>
<feature type="domain" description="Peptidase S9 prolyl oligopeptidase catalytic" evidence="9">
    <location>
        <begin position="528"/>
        <end position="731"/>
    </location>
</feature>
<evidence type="ECO:0000259" key="9">
    <source>
        <dbReference type="Pfam" id="PF00326"/>
    </source>
</evidence>
<dbReference type="InterPro" id="IPR051167">
    <property type="entry name" value="Prolyl_oligopep/macrocyclase"/>
</dbReference>
<dbReference type="Gene3D" id="3.40.50.1820">
    <property type="entry name" value="alpha/beta hydrolase"/>
    <property type="match status" value="1"/>
</dbReference>
<dbReference type="SUPFAM" id="SSF53474">
    <property type="entry name" value="alpha/beta-Hydrolases"/>
    <property type="match status" value="1"/>
</dbReference>
<dbReference type="InterPro" id="IPR001375">
    <property type="entry name" value="Peptidase_S9_cat"/>
</dbReference>
<keyword evidence="4 7" id="KW-0645">Protease</keyword>
<dbReference type="FunFam" id="3.40.50.1820:FF:000005">
    <property type="entry name" value="Prolyl endopeptidase"/>
    <property type="match status" value="1"/>
</dbReference>